<dbReference type="Proteomes" id="UP000684084">
    <property type="component" value="Unassembled WGS sequence"/>
</dbReference>
<sequence length="121" mass="14122">MEISEWIYNNIKIKWRVEKYGWSCEIRAGLWASSNSLATERCNGYHLTILNNFFLIIIYETPNNNEKPKKHQQKEMLLTLRSNADKVNFKNGKLDAVICPRDSTSIRLSMVSLQTNLVEKD</sequence>
<gene>
    <name evidence="1" type="ORF">CHRIB12_LOCUS24149</name>
</gene>
<organism evidence="1 2">
    <name type="scientific">Rhizophagus irregularis</name>
    <dbReference type="NCBI Taxonomy" id="588596"/>
    <lineage>
        <taxon>Eukaryota</taxon>
        <taxon>Fungi</taxon>
        <taxon>Fungi incertae sedis</taxon>
        <taxon>Mucoromycota</taxon>
        <taxon>Glomeromycotina</taxon>
        <taxon>Glomeromycetes</taxon>
        <taxon>Glomerales</taxon>
        <taxon>Glomeraceae</taxon>
        <taxon>Rhizophagus</taxon>
    </lineage>
</organism>
<evidence type="ECO:0000313" key="1">
    <source>
        <dbReference type="EMBL" id="CAB5396058.1"/>
    </source>
</evidence>
<evidence type="ECO:0000313" key="2">
    <source>
        <dbReference type="Proteomes" id="UP000684084"/>
    </source>
</evidence>
<accession>A0A915ZZ27</accession>
<reference evidence="1" key="1">
    <citation type="submission" date="2020-05" db="EMBL/GenBank/DDBJ databases">
        <authorList>
            <person name="Rincon C."/>
            <person name="Sanders R I."/>
            <person name="Robbins C."/>
            <person name="Chaturvedi A."/>
        </authorList>
    </citation>
    <scope>NUCLEOTIDE SEQUENCE</scope>
    <source>
        <strain evidence="1">CHB12</strain>
    </source>
</reference>
<name>A0A915ZZ27_9GLOM</name>
<dbReference type="OrthoDB" id="10301004at2759"/>
<protein>
    <submittedName>
        <fullName evidence="1">Uncharacterized protein</fullName>
    </submittedName>
</protein>
<proteinExistence type="predicted"/>
<dbReference type="AlphaFoldDB" id="A0A915ZZ27"/>
<dbReference type="EMBL" id="CAGKOT010000108">
    <property type="protein sequence ID" value="CAB5396058.1"/>
    <property type="molecule type" value="Genomic_DNA"/>
</dbReference>
<dbReference type="VEuPathDB" id="FungiDB:RhiirFUN_008630"/>
<comment type="caution">
    <text evidence="1">The sequence shown here is derived from an EMBL/GenBank/DDBJ whole genome shotgun (WGS) entry which is preliminary data.</text>
</comment>